<dbReference type="CDD" id="cd10918">
    <property type="entry name" value="CE4_NodB_like_5s_6s"/>
    <property type="match status" value="1"/>
</dbReference>
<dbReference type="InterPro" id="IPR002509">
    <property type="entry name" value="NODB_dom"/>
</dbReference>
<dbReference type="Proteomes" id="UP000824633">
    <property type="component" value="Chromosome"/>
</dbReference>
<feature type="domain" description="NodB homology" evidence="4">
    <location>
        <begin position="163"/>
        <end position="324"/>
    </location>
</feature>
<evidence type="ECO:0000259" key="4">
    <source>
        <dbReference type="PROSITE" id="PS51677"/>
    </source>
</evidence>
<keyword evidence="6" id="KW-1185">Reference proteome</keyword>
<keyword evidence="3" id="KW-0812">Transmembrane</keyword>
<dbReference type="EMBL" id="AP024849">
    <property type="protein sequence ID" value="BCZ44249.1"/>
    <property type="molecule type" value="Genomic_DNA"/>
</dbReference>
<accession>A0ABN6IUX5</accession>
<reference evidence="6" key="1">
    <citation type="submission" date="2021-07" db="EMBL/GenBank/DDBJ databases">
        <title>Complete genome sequencing of a Clostridium isolate.</title>
        <authorList>
            <person name="Ueki A."/>
            <person name="Tonouchi A."/>
        </authorList>
    </citation>
    <scope>NUCLEOTIDE SEQUENCE [LARGE SCALE GENOMIC DNA]</scope>
    <source>
        <strain evidence="6">C5S11</strain>
    </source>
</reference>
<organism evidence="5 6">
    <name type="scientific">Clostridium gelidum</name>
    <dbReference type="NCBI Taxonomy" id="704125"/>
    <lineage>
        <taxon>Bacteria</taxon>
        <taxon>Bacillati</taxon>
        <taxon>Bacillota</taxon>
        <taxon>Clostridia</taxon>
        <taxon>Eubacteriales</taxon>
        <taxon>Clostridiaceae</taxon>
        <taxon>Clostridium</taxon>
    </lineage>
</organism>
<feature type="transmembrane region" description="Helical" evidence="3">
    <location>
        <begin position="21"/>
        <end position="38"/>
    </location>
</feature>
<keyword evidence="2" id="KW-0732">Signal</keyword>
<evidence type="ECO:0000313" key="5">
    <source>
        <dbReference type="EMBL" id="BCZ44249.1"/>
    </source>
</evidence>
<sequence length="324" mass="36814">MSRKNTSRRLDLRKSVFKNKLTFPAFFLIVILAGYLIFHNISSEKIIEAKPNNLNIIEDNADTVNNIDHSTDNIDMIEAKKSSIAEAVNSSDKSEPKTTLINDNRGVPVLYYHSVRESADNEVTITPKLLRTELQYIRDEGYVTLTLSELKAYILNNSPIPTKSILITFDDGYMDNYDNAFPILKDLNMVATIFCITSNLDGSYYLSKEAIDEMSHYGIDIESHTVNHPKLNKMTYDEQLSEFIDSKKTLESITGKKIDSIAYPFGDFNDDSIKAAKDAGYTLGFTTKKGLSDRDDNPLKLDRIYISSKYDMDTFKEILNKTKK</sequence>
<evidence type="ECO:0000256" key="2">
    <source>
        <dbReference type="ARBA" id="ARBA00022729"/>
    </source>
</evidence>
<evidence type="ECO:0000256" key="3">
    <source>
        <dbReference type="SAM" id="Phobius"/>
    </source>
</evidence>
<evidence type="ECO:0000313" key="6">
    <source>
        <dbReference type="Proteomes" id="UP000824633"/>
    </source>
</evidence>
<keyword evidence="3" id="KW-0472">Membrane</keyword>
<dbReference type="PROSITE" id="PS51677">
    <property type="entry name" value="NODB"/>
    <property type="match status" value="1"/>
</dbReference>
<evidence type="ECO:0000256" key="1">
    <source>
        <dbReference type="ARBA" id="ARBA00004613"/>
    </source>
</evidence>
<dbReference type="InterPro" id="IPR011330">
    <property type="entry name" value="Glyco_hydro/deAcase_b/a-brl"/>
</dbReference>
<comment type="subcellular location">
    <subcellularLocation>
        <location evidence="1">Secreted</location>
    </subcellularLocation>
</comment>
<dbReference type="InterPro" id="IPR051398">
    <property type="entry name" value="Polysacch_Deacetylase"/>
</dbReference>
<gene>
    <name evidence="5" type="ORF">psyc5s11_03160</name>
</gene>
<keyword evidence="3" id="KW-1133">Transmembrane helix</keyword>
<dbReference type="Pfam" id="PF01522">
    <property type="entry name" value="Polysacc_deac_1"/>
    <property type="match status" value="1"/>
</dbReference>
<protein>
    <submittedName>
        <fullName evidence="5">Deacetylase</fullName>
    </submittedName>
</protein>
<dbReference type="PANTHER" id="PTHR34216">
    <property type="match status" value="1"/>
</dbReference>
<name>A0ABN6IUX5_9CLOT</name>
<dbReference type="PANTHER" id="PTHR34216:SF3">
    <property type="entry name" value="POLY-BETA-1,6-N-ACETYL-D-GLUCOSAMINE N-DEACETYLASE"/>
    <property type="match status" value="1"/>
</dbReference>
<dbReference type="RefSeq" id="WP_224035945.1">
    <property type="nucleotide sequence ID" value="NZ_AP024849.1"/>
</dbReference>
<dbReference type="SUPFAM" id="SSF88713">
    <property type="entry name" value="Glycoside hydrolase/deacetylase"/>
    <property type="match status" value="1"/>
</dbReference>
<dbReference type="Gene3D" id="3.20.20.370">
    <property type="entry name" value="Glycoside hydrolase/deacetylase"/>
    <property type="match status" value="1"/>
</dbReference>
<proteinExistence type="predicted"/>